<evidence type="ECO:0008006" key="4">
    <source>
        <dbReference type="Google" id="ProtNLM"/>
    </source>
</evidence>
<sequence>MASQFSTYTKAELEKKLKNQKKFAVIKGFIVLLMIVFAIFSTMENGVSFHTFLPLFFIPMLVLMIYEAKKLKQELLSRK</sequence>
<dbReference type="OrthoDB" id="1203094at2"/>
<protein>
    <recommendedName>
        <fullName evidence="4">Redox-active disulfide protein 2</fullName>
    </recommendedName>
</protein>
<dbReference type="AlphaFoldDB" id="A0A1B8TUL2"/>
<evidence type="ECO:0000313" key="3">
    <source>
        <dbReference type="Proteomes" id="UP000092584"/>
    </source>
</evidence>
<evidence type="ECO:0000313" key="2">
    <source>
        <dbReference type="EMBL" id="OBY63165.1"/>
    </source>
</evidence>
<dbReference type="STRING" id="1774273.LPB03_12575"/>
<evidence type="ECO:0000256" key="1">
    <source>
        <dbReference type="SAM" id="Phobius"/>
    </source>
</evidence>
<feature type="transmembrane region" description="Helical" evidence="1">
    <location>
        <begin position="24"/>
        <end position="43"/>
    </location>
</feature>
<dbReference type="Proteomes" id="UP000092584">
    <property type="component" value="Unassembled WGS sequence"/>
</dbReference>
<keyword evidence="1" id="KW-1133">Transmembrane helix</keyword>
<gene>
    <name evidence="2" type="ORF">LPB3_12590</name>
</gene>
<name>A0A1B8TUL2_9FLAO</name>
<dbReference type="EMBL" id="LSFM01000023">
    <property type="protein sequence ID" value="OBY63165.1"/>
    <property type="molecule type" value="Genomic_DNA"/>
</dbReference>
<proteinExistence type="predicted"/>
<comment type="caution">
    <text evidence="2">The sequence shown here is derived from an EMBL/GenBank/DDBJ whole genome shotgun (WGS) entry which is preliminary data.</text>
</comment>
<feature type="transmembrane region" description="Helical" evidence="1">
    <location>
        <begin position="49"/>
        <end position="68"/>
    </location>
</feature>
<dbReference type="KEGG" id="pob:LPB03_12575"/>
<reference evidence="3" key="1">
    <citation type="submission" date="2016-02" db="EMBL/GenBank/DDBJ databases">
        <authorList>
            <person name="Shin S.-K."/>
            <person name="Yi H."/>
            <person name="Kim E."/>
        </authorList>
    </citation>
    <scope>NUCLEOTIDE SEQUENCE [LARGE SCALE GENOMIC DNA]</scope>
    <source>
        <strain evidence="3">LPB0003</strain>
    </source>
</reference>
<keyword evidence="1" id="KW-0812">Transmembrane</keyword>
<dbReference type="RefSeq" id="WP_065320148.1">
    <property type="nucleotide sequence ID" value="NZ_CAXBLX010000006.1"/>
</dbReference>
<accession>A0A1B8TUL2</accession>
<keyword evidence="3" id="KW-1185">Reference proteome</keyword>
<keyword evidence="1" id="KW-0472">Membrane</keyword>
<organism evidence="2 3">
    <name type="scientific">Polaribacter vadi</name>
    <dbReference type="NCBI Taxonomy" id="1774273"/>
    <lineage>
        <taxon>Bacteria</taxon>
        <taxon>Pseudomonadati</taxon>
        <taxon>Bacteroidota</taxon>
        <taxon>Flavobacteriia</taxon>
        <taxon>Flavobacteriales</taxon>
        <taxon>Flavobacteriaceae</taxon>
    </lineage>
</organism>